<comment type="caution">
    <text evidence="2">The sequence shown here is derived from an EMBL/GenBank/DDBJ whole genome shotgun (WGS) entry which is preliminary data.</text>
</comment>
<proteinExistence type="predicted"/>
<name>A0A0C1JP84_9BACT</name>
<dbReference type="AlphaFoldDB" id="A0A0C1JP84"/>
<evidence type="ECO:0000313" key="3">
    <source>
        <dbReference type="Proteomes" id="UP000031465"/>
    </source>
</evidence>
<dbReference type="Proteomes" id="UP000031465">
    <property type="component" value="Unassembled WGS sequence"/>
</dbReference>
<gene>
    <name evidence="2" type="ORF">DB44_BQ00020</name>
</gene>
<dbReference type="PATRIC" id="fig|362787.3.peg.648"/>
<reference evidence="2 3" key="1">
    <citation type="journal article" date="2014" name="Mol. Biol. Evol.">
        <title>Massive expansion of Ubiquitination-related gene families within the Chlamydiae.</title>
        <authorList>
            <person name="Domman D."/>
            <person name="Collingro A."/>
            <person name="Lagkouvardos I."/>
            <person name="Gehre L."/>
            <person name="Weinmaier T."/>
            <person name="Rattei T."/>
            <person name="Subtil A."/>
            <person name="Horn M."/>
        </authorList>
    </citation>
    <scope>NUCLEOTIDE SEQUENCE [LARGE SCALE GENOMIC DNA]</scope>
    <source>
        <strain evidence="2 3">EI2</strain>
    </source>
</reference>
<dbReference type="EMBL" id="JSAN01000039">
    <property type="protein sequence ID" value="KIC73030.1"/>
    <property type="molecule type" value="Genomic_DNA"/>
</dbReference>
<keyword evidence="1" id="KW-0472">Membrane</keyword>
<feature type="transmembrane region" description="Helical" evidence="1">
    <location>
        <begin position="45"/>
        <end position="66"/>
    </location>
</feature>
<evidence type="ECO:0000313" key="2">
    <source>
        <dbReference type="EMBL" id="KIC73030.1"/>
    </source>
</evidence>
<dbReference type="RefSeq" id="WP_052236307.1">
    <property type="nucleotide sequence ID" value="NZ_JSAN01000039.1"/>
</dbReference>
<keyword evidence="1" id="KW-1133">Transmembrane helix</keyword>
<accession>A0A0C1JP84</accession>
<keyword evidence="1" id="KW-0812">Transmembrane</keyword>
<protein>
    <submittedName>
        <fullName evidence="2">Uncharacterized protein</fullName>
    </submittedName>
</protein>
<evidence type="ECO:0000256" key="1">
    <source>
        <dbReference type="SAM" id="Phobius"/>
    </source>
</evidence>
<organism evidence="2 3">
    <name type="scientific">Candidatus Protochlamydia amoebophila</name>
    <dbReference type="NCBI Taxonomy" id="362787"/>
    <lineage>
        <taxon>Bacteria</taxon>
        <taxon>Pseudomonadati</taxon>
        <taxon>Chlamydiota</taxon>
        <taxon>Chlamydiia</taxon>
        <taxon>Parachlamydiales</taxon>
        <taxon>Parachlamydiaceae</taxon>
        <taxon>Candidatus Protochlamydia</taxon>
    </lineage>
</organism>
<sequence>MNPEGYNGPFDKDTIETKSPSINPLLTEGDFIQEGQPLGLRSLPIWLWIVLATMVMSLIWGSMNWYQGVMQQEKKAEPFLDVTNREFSVFLWQFPSFLRANALKKTAYLPGFQTTKETLVLNEADNFVSAPPDLLFLYHTWSRLLASESNLRPINPKEFSDFLNQVEEWQPKFWKKAPKEYVQLIDNKEYEQTQNLQTLSVSQLPVLVRQAFQGWKNYYQEGPQINALAPTIAQVQAFLESHPHYKRNFWRNIQQVAGQEVVRSDYLYLLTQAAFNPEEAFPTDQLAPFLKVAMFNAAQVNKDKIKLADPNPLSLNITAQ</sequence>